<gene>
    <name evidence="1" type="ORF">GLW01_01075</name>
</gene>
<dbReference type="RefSeq" id="WP_160897840.1">
    <property type="nucleotide sequence ID" value="NZ_WMEX01000001.1"/>
</dbReference>
<organism evidence="1 2">
    <name type="scientific">Vreelandella halophila</name>
    <dbReference type="NCBI Taxonomy" id="86177"/>
    <lineage>
        <taxon>Bacteria</taxon>
        <taxon>Pseudomonadati</taxon>
        <taxon>Pseudomonadota</taxon>
        <taxon>Gammaproteobacteria</taxon>
        <taxon>Oceanospirillales</taxon>
        <taxon>Halomonadaceae</taxon>
        <taxon>Vreelandella</taxon>
    </lineage>
</organism>
<keyword evidence="2" id="KW-1185">Reference proteome</keyword>
<dbReference type="InterPro" id="IPR007434">
    <property type="entry name" value="FemAB-like"/>
</dbReference>
<dbReference type="InterPro" id="IPR016181">
    <property type="entry name" value="Acyl_CoA_acyltransferase"/>
</dbReference>
<dbReference type="PANTHER" id="PTHR47017">
    <property type="entry name" value="ACYL-COA"/>
    <property type="match status" value="1"/>
</dbReference>
<evidence type="ECO:0000313" key="2">
    <source>
        <dbReference type="Proteomes" id="UP000460751"/>
    </source>
</evidence>
<accession>A0A9X5B484</accession>
<dbReference type="Gene3D" id="3.40.630.30">
    <property type="match status" value="1"/>
</dbReference>
<dbReference type="AlphaFoldDB" id="A0A9X5B484"/>
<protein>
    <submittedName>
        <fullName evidence="1">GNAT family N-acetyltransferase</fullName>
    </submittedName>
</protein>
<proteinExistence type="predicted"/>
<sequence>MAFIDSLAAIEPSEWNRLQGTHSPFLRHEFLYGLETTGCTTTATGWTPHHWIERDDQGQLMAALPCYRKHHSFGEYVFDWAWAEAWAHYGRDYYPKLLSAVPFTPCEGPRLLLHHDADGASTGFRSTQAVLAELEGGSYSSWHLLFPDAESQHHLDRDQWLRRLSCEFHWHNPGFADFEAFLATLKSRKRKQIRRERRLVADQGIEFRHYSGRNGIPENALEAFHVFYQATYLKRGQRPYLNRDFFQYLADRMPEQLTLVMAVHQGHYVAAALFLHDEQRLYGRYWGCLEEYDQLHFEACYYQGIDLCIERALSRFDAGAQGEHKLKRGFQPELFESFHWVGDKQLRPAVADFCRREAQAIRAYTEKAAQELPFVSSSTSPGPGSSN</sequence>
<dbReference type="PANTHER" id="PTHR47017:SF1">
    <property type="entry name" value="ACYL-COA"/>
    <property type="match status" value="1"/>
</dbReference>
<dbReference type="EMBL" id="WMEX01000001">
    <property type="protein sequence ID" value="MYL25379.1"/>
    <property type="molecule type" value="Genomic_DNA"/>
</dbReference>
<dbReference type="Pfam" id="PF04339">
    <property type="entry name" value="FemAB_like"/>
    <property type="match status" value="1"/>
</dbReference>
<dbReference type="Proteomes" id="UP000460751">
    <property type="component" value="Unassembled WGS sequence"/>
</dbReference>
<name>A0A9X5B484_9GAMM</name>
<comment type="caution">
    <text evidence="1">The sequence shown here is derived from an EMBL/GenBank/DDBJ whole genome shotgun (WGS) entry which is preliminary data.</text>
</comment>
<reference evidence="1 2" key="1">
    <citation type="submission" date="2019-11" db="EMBL/GenBank/DDBJ databases">
        <title>Genome sequences of 17 halophilic strains isolated from different environments.</title>
        <authorList>
            <person name="Furrow R.E."/>
        </authorList>
    </citation>
    <scope>NUCLEOTIDE SEQUENCE [LARGE SCALE GENOMIC DNA]</scope>
    <source>
        <strain evidence="1 2">22507_15_FS</strain>
    </source>
</reference>
<dbReference type="OrthoDB" id="9776898at2"/>
<dbReference type="SUPFAM" id="SSF55729">
    <property type="entry name" value="Acyl-CoA N-acyltransferases (Nat)"/>
    <property type="match status" value="1"/>
</dbReference>
<evidence type="ECO:0000313" key="1">
    <source>
        <dbReference type="EMBL" id="MYL25379.1"/>
    </source>
</evidence>